<dbReference type="CDD" id="cd01359">
    <property type="entry name" value="Argininosuccinate_lyase"/>
    <property type="match status" value="1"/>
</dbReference>
<dbReference type="PRINTS" id="PR00149">
    <property type="entry name" value="FUMRATELYASE"/>
</dbReference>
<proteinExistence type="predicted"/>
<keyword evidence="4" id="KW-0028">Amino-acid biosynthesis</keyword>
<name>A0A855Y3U3_9BACL</name>
<dbReference type="AlphaFoldDB" id="A0A855Y3U3"/>
<gene>
    <name evidence="9" type="ORF">DET56_103436</name>
</gene>
<feature type="domain" description="Argininosuccinate lyase C-terminal" evidence="8">
    <location>
        <begin position="369"/>
        <end position="445"/>
    </location>
</feature>
<dbReference type="SUPFAM" id="SSF48557">
    <property type="entry name" value="L-aspartase-like"/>
    <property type="match status" value="1"/>
</dbReference>
<feature type="domain" description="Fumarate lyase N-terminal" evidence="7">
    <location>
        <begin position="105"/>
        <end position="301"/>
    </location>
</feature>
<dbReference type="GO" id="GO:0005829">
    <property type="term" value="C:cytosol"/>
    <property type="evidence" value="ECO:0007669"/>
    <property type="project" value="TreeGrafter"/>
</dbReference>
<dbReference type="Pfam" id="PF14698">
    <property type="entry name" value="ASL_C2"/>
    <property type="match status" value="1"/>
</dbReference>
<dbReference type="Proteomes" id="UP000247078">
    <property type="component" value="Unassembled WGS sequence"/>
</dbReference>
<dbReference type="PRINTS" id="PR00145">
    <property type="entry name" value="ARGSUCLYASE"/>
</dbReference>
<dbReference type="Gene3D" id="1.10.40.30">
    <property type="entry name" value="Fumarase/aspartase (C-terminal domain)"/>
    <property type="match status" value="1"/>
</dbReference>
<dbReference type="RefSeq" id="WP_244192782.1">
    <property type="nucleotide sequence ID" value="NZ_QGTZ01000003.1"/>
</dbReference>
<evidence type="ECO:0000313" key="10">
    <source>
        <dbReference type="Proteomes" id="UP000247078"/>
    </source>
</evidence>
<dbReference type="InterPro" id="IPR008948">
    <property type="entry name" value="L-Aspartase-like"/>
</dbReference>
<evidence type="ECO:0000259" key="7">
    <source>
        <dbReference type="Pfam" id="PF00206"/>
    </source>
</evidence>
<evidence type="ECO:0000256" key="3">
    <source>
        <dbReference type="ARBA" id="ARBA00022571"/>
    </source>
</evidence>
<dbReference type="GO" id="GO:0004056">
    <property type="term" value="F:argininosuccinate lyase activity"/>
    <property type="evidence" value="ECO:0007669"/>
    <property type="project" value="UniProtKB-UniRule"/>
</dbReference>
<accession>A0A855Y3U3</accession>
<protein>
    <recommendedName>
        <fullName evidence="2 6">Argininosuccinate lyase</fullName>
        <ecNumber evidence="2 6">4.3.2.1</ecNumber>
    </recommendedName>
</protein>
<dbReference type="NCBIfam" id="TIGR00838">
    <property type="entry name" value="argH"/>
    <property type="match status" value="1"/>
</dbReference>
<dbReference type="InterPro" id="IPR024083">
    <property type="entry name" value="Fumarase/histidase_N"/>
</dbReference>
<comment type="pathway">
    <text evidence="1">Amino-acid biosynthesis; L-arginine biosynthesis; L-arginine from L-ornithine and carbamoyl phosphate: step 3/3.</text>
</comment>
<evidence type="ECO:0000256" key="5">
    <source>
        <dbReference type="ARBA" id="ARBA00023239"/>
    </source>
</evidence>
<dbReference type="Pfam" id="PF00206">
    <property type="entry name" value="Lyase_1"/>
    <property type="match status" value="1"/>
</dbReference>
<dbReference type="InterPro" id="IPR029419">
    <property type="entry name" value="Arg_succ_lyase_C"/>
</dbReference>
<evidence type="ECO:0000256" key="6">
    <source>
        <dbReference type="NCBIfam" id="TIGR00838"/>
    </source>
</evidence>
<sequence>MKSTSTQSTQTSGFPSQTYAEIVLEPAYNQARQHLLNPMMAVNKAHLIMLLEQHIISEQEAFHIASAIQSLDVDGLRTSEYSSHVEDLFYQVEVELEKLGGPSVGNLHLARSRNDMGIAMYRMVLREKLNSTISSGLSLHRSLREFALRHINTLMIAHTHTQQAQPTTLAHYICAVSDSLERDLNRLRSAYTGCNRSSLGAAALTTSGFPVCRDRTAELLGFDGVIENAYDAVSGADYAGEAASVAQLAAINLGRFVQDLLLWCTQEYGALIVAAPYVQISSIMPQKRNPVSIEHARSLLSSAKGDAATALNMMHNTPFGDIVDTEDDMQPYVWRSLNTLESVYRLLSEVMNTLKVNVSLLRERAEHSFATVTELADTLVRTEGLSFRQAHSIVSRIVTQLMESGTSISGLNGDVVNKAVQEMAAKPLALTFEQLEEALSPEHFVHIRRVRGGPNPEEVARALEAQALRLDTQEQWSLGTTNKLRSVDANLDLILNGWLNQT</sequence>
<dbReference type="EC" id="4.3.2.1" evidence="2 6"/>
<keyword evidence="5 9" id="KW-0456">Lyase</keyword>
<dbReference type="InterPro" id="IPR022761">
    <property type="entry name" value="Fumarate_lyase_N"/>
</dbReference>
<organism evidence="9 10">
    <name type="scientific">Paenibacillus pabuli</name>
    <dbReference type="NCBI Taxonomy" id="1472"/>
    <lineage>
        <taxon>Bacteria</taxon>
        <taxon>Bacillati</taxon>
        <taxon>Bacillota</taxon>
        <taxon>Bacilli</taxon>
        <taxon>Bacillales</taxon>
        <taxon>Paenibacillaceae</taxon>
        <taxon>Paenibacillus</taxon>
    </lineage>
</organism>
<evidence type="ECO:0000313" key="9">
    <source>
        <dbReference type="EMBL" id="PWW43388.1"/>
    </source>
</evidence>
<dbReference type="EMBL" id="QGTZ01000003">
    <property type="protein sequence ID" value="PWW43388.1"/>
    <property type="molecule type" value="Genomic_DNA"/>
</dbReference>
<evidence type="ECO:0000256" key="1">
    <source>
        <dbReference type="ARBA" id="ARBA00004941"/>
    </source>
</evidence>
<evidence type="ECO:0000256" key="4">
    <source>
        <dbReference type="ARBA" id="ARBA00022605"/>
    </source>
</evidence>
<comment type="caution">
    <text evidence="9">The sequence shown here is derived from an EMBL/GenBank/DDBJ whole genome shotgun (WGS) entry which is preliminary data.</text>
</comment>
<dbReference type="InterPro" id="IPR009049">
    <property type="entry name" value="Argininosuccinate_lyase"/>
</dbReference>
<dbReference type="PANTHER" id="PTHR43814:SF1">
    <property type="entry name" value="ARGININOSUCCINATE LYASE"/>
    <property type="match status" value="1"/>
</dbReference>
<dbReference type="Gene3D" id="1.10.275.10">
    <property type="entry name" value="Fumarase/aspartase (N-terminal domain)"/>
    <property type="match status" value="1"/>
</dbReference>
<reference evidence="9 10" key="1">
    <citation type="submission" date="2018-05" db="EMBL/GenBank/DDBJ databases">
        <title>Freshwater and sediment microbial communities from various areas in North America, analyzing microbe dynamics in response to fracking.</title>
        <authorList>
            <person name="Lamendella R."/>
        </authorList>
    </citation>
    <scope>NUCLEOTIDE SEQUENCE [LARGE SCALE GENOMIC DNA]</scope>
    <source>
        <strain evidence="9 10">DB-3</strain>
    </source>
</reference>
<dbReference type="InterPro" id="IPR000362">
    <property type="entry name" value="Fumarate_lyase_fam"/>
</dbReference>
<keyword evidence="3" id="KW-0055">Arginine biosynthesis</keyword>
<evidence type="ECO:0000256" key="2">
    <source>
        <dbReference type="ARBA" id="ARBA00012338"/>
    </source>
</evidence>
<dbReference type="PANTHER" id="PTHR43814">
    <property type="entry name" value="ARGININOSUCCINATE LYASE"/>
    <property type="match status" value="1"/>
</dbReference>
<evidence type="ECO:0000259" key="8">
    <source>
        <dbReference type="Pfam" id="PF14698"/>
    </source>
</evidence>
<dbReference type="UniPathway" id="UPA00068">
    <property type="reaction ID" value="UER00114"/>
</dbReference>
<dbReference type="Gene3D" id="1.20.200.10">
    <property type="entry name" value="Fumarase/aspartase (Central domain)"/>
    <property type="match status" value="1"/>
</dbReference>
<dbReference type="GO" id="GO:0042450">
    <property type="term" value="P:L-arginine biosynthetic process via ornithine"/>
    <property type="evidence" value="ECO:0007669"/>
    <property type="project" value="UniProtKB-UniRule"/>
</dbReference>